<gene>
    <name evidence="2" type="ORF">CQR47_0375</name>
</gene>
<feature type="domain" description="ATPase AAA-type core" evidence="1">
    <location>
        <begin position="113"/>
        <end position="186"/>
    </location>
</feature>
<dbReference type="Pfam" id="PF13304">
    <property type="entry name" value="AAA_21"/>
    <property type="match status" value="2"/>
</dbReference>
<organism evidence="2 3">
    <name type="scientific">Bifidobacterium thermophilum</name>
    <dbReference type="NCBI Taxonomy" id="33905"/>
    <lineage>
        <taxon>Bacteria</taxon>
        <taxon>Bacillati</taxon>
        <taxon>Actinomycetota</taxon>
        <taxon>Actinomycetes</taxon>
        <taxon>Bifidobacteriales</taxon>
        <taxon>Bifidobacteriaceae</taxon>
        <taxon>Bifidobacterium</taxon>
    </lineage>
</organism>
<dbReference type="EMBL" id="PCGY01000006">
    <property type="protein sequence ID" value="PKU93065.1"/>
    <property type="molecule type" value="Genomic_DNA"/>
</dbReference>
<dbReference type="Proteomes" id="UP000233727">
    <property type="component" value="Unassembled WGS sequence"/>
</dbReference>
<accession>A0A2N3QN08</accession>
<dbReference type="PANTHER" id="PTHR40396">
    <property type="entry name" value="ATPASE-LIKE PROTEIN"/>
    <property type="match status" value="1"/>
</dbReference>
<dbReference type="RefSeq" id="WP_101454907.1">
    <property type="nucleotide sequence ID" value="NZ_PCGY01000006.1"/>
</dbReference>
<evidence type="ECO:0000259" key="1">
    <source>
        <dbReference type="Pfam" id="PF13304"/>
    </source>
</evidence>
<protein>
    <submittedName>
        <fullName evidence="2">Abortive phage resistance protein</fullName>
    </submittedName>
</protein>
<dbReference type="PANTHER" id="PTHR40396:SF1">
    <property type="entry name" value="ATPASE AAA-TYPE CORE DOMAIN-CONTAINING PROTEIN"/>
    <property type="match status" value="1"/>
</dbReference>
<evidence type="ECO:0000313" key="3">
    <source>
        <dbReference type="Proteomes" id="UP000233727"/>
    </source>
</evidence>
<dbReference type="InterPro" id="IPR003959">
    <property type="entry name" value="ATPase_AAA_core"/>
</dbReference>
<sequence>MSGGSCRRIVIVYGLASSVNGVIAVDGGVDVGNICIDCVKRENFAFRAVGERMKPSLISQVREVGVLVSFTFENWKSYRGPAGLSMVAGRGRSHAGTLIPVPGYRGLSLLPVAGIWGGNAGGKTNILDALRFVKAFVTGEYETARGGIPVRGFRPGSPDSPTRFSIVFIVDGRMWLLEFSLTRSGVIDEALYWHTKDGIGDSGWRNVYSRTTDGGGDAVVELQPAACPELPGWDDELCGRLAECAKGTGPYRLFLSNTVGQRIPVFAHLYGWFDSTLRHAGADTQYTRFSKMLTDERYCRMFGEILRALDTGVDRVGLENAPASEIERSMDPRFRARLESDGDTMYQLVHQPLHDITDAVYLVAKKDGNISVRRVQTYRRRPDGTEERFGFENESSGTRRLLEVLPVFTDLWSGDTECVWLLDEIDKEFHTDMTQALVRRVLESSEGAHARSQMIFTTHDLMLMDTDLLRADEIYIAERSRSGESSLTALSSYKGIRKDLDLRRSYLEGRFGGLPSIDASYGSEGTEE</sequence>
<comment type="caution">
    <text evidence="2">The sequence shown here is derived from an EMBL/GenBank/DDBJ whole genome shotgun (WGS) entry which is preliminary data.</text>
</comment>
<dbReference type="InterPro" id="IPR027417">
    <property type="entry name" value="P-loop_NTPase"/>
</dbReference>
<name>A0A2N3QN08_9BIFI</name>
<dbReference type="AlphaFoldDB" id="A0A2N3QN08"/>
<evidence type="ECO:0000313" key="2">
    <source>
        <dbReference type="EMBL" id="PKU93065.1"/>
    </source>
</evidence>
<dbReference type="GO" id="GO:0005524">
    <property type="term" value="F:ATP binding"/>
    <property type="evidence" value="ECO:0007669"/>
    <property type="project" value="InterPro"/>
</dbReference>
<dbReference type="SUPFAM" id="SSF52540">
    <property type="entry name" value="P-loop containing nucleoside triphosphate hydrolases"/>
    <property type="match status" value="1"/>
</dbReference>
<reference evidence="2 3" key="1">
    <citation type="submission" date="2017-10" db="EMBL/GenBank/DDBJ databases">
        <title>Bifidobacterium genomics.</title>
        <authorList>
            <person name="Lugli G.A."/>
            <person name="Milani C."/>
            <person name="Mancabelli L."/>
        </authorList>
    </citation>
    <scope>NUCLEOTIDE SEQUENCE [LARGE SCALE GENOMIC DNA]</scope>
    <source>
        <strain evidence="2 3">1542B</strain>
    </source>
</reference>
<dbReference type="GO" id="GO:0016887">
    <property type="term" value="F:ATP hydrolysis activity"/>
    <property type="evidence" value="ECO:0007669"/>
    <property type="project" value="InterPro"/>
</dbReference>
<feature type="domain" description="ATPase AAA-type core" evidence="1">
    <location>
        <begin position="346"/>
        <end position="465"/>
    </location>
</feature>
<dbReference type="Gene3D" id="3.40.50.300">
    <property type="entry name" value="P-loop containing nucleotide triphosphate hydrolases"/>
    <property type="match status" value="1"/>
</dbReference>
<proteinExistence type="predicted"/>